<protein>
    <submittedName>
        <fullName evidence="2">Uncharacterized protein</fullName>
    </submittedName>
</protein>
<evidence type="ECO:0000256" key="1">
    <source>
        <dbReference type="SAM" id="MobiDB-lite"/>
    </source>
</evidence>
<name>A0A9Q0FRL9_9ROSI</name>
<evidence type="ECO:0000313" key="2">
    <source>
        <dbReference type="EMBL" id="KAJ4836336.1"/>
    </source>
</evidence>
<dbReference type="OrthoDB" id="641808at2759"/>
<dbReference type="PANTHER" id="PTHR31865:SF22">
    <property type="entry name" value="DUF1685 FAMILY PROTEIN"/>
    <property type="match status" value="1"/>
</dbReference>
<organism evidence="2 3">
    <name type="scientific">Turnera subulata</name>
    <dbReference type="NCBI Taxonomy" id="218843"/>
    <lineage>
        <taxon>Eukaryota</taxon>
        <taxon>Viridiplantae</taxon>
        <taxon>Streptophyta</taxon>
        <taxon>Embryophyta</taxon>
        <taxon>Tracheophyta</taxon>
        <taxon>Spermatophyta</taxon>
        <taxon>Magnoliopsida</taxon>
        <taxon>eudicotyledons</taxon>
        <taxon>Gunneridae</taxon>
        <taxon>Pentapetalae</taxon>
        <taxon>rosids</taxon>
        <taxon>fabids</taxon>
        <taxon>Malpighiales</taxon>
        <taxon>Passifloraceae</taxon>
        <taxon>Turnera</taxon>
    </lineage>
</organism>
<reference evidence="2" key="2">
    <citation type="journal article" date="2023" name="Plants (Basel)">
        <title>Annotation of the Turnera subulata (Passifloraceae) Draft Genome Reveals the S-Locus Evolved after the Divergence of Turneroideae from Passifloroideae in a Stepwise Manner.</title>
        <authorList>
            <person name="Henning P.M."/>
            <person name="Roalson E.H."/>
            <person name="Mir W."/>
            <person name="McCubbin A.G."/>
            <person name="Shore J.S."/>
        </authorList>
    </citation>
    <scope>NUCLEOTIDE SEQUENCE</scope>
    <source>
        <strain evidence="2">F60SS</strain>
    </source>
</reference>
<evidence type="ECO:0000313" key="3">
    <source>
        <dbReference type="Proteomes" id="UP001141552"/>
    </source>
</evidence>
<gene>
    <name evidence="2" type="ORF">Tsubulata_007297</name>
</gene>
<dbReference type="InterPro" id="IPR012881">
    <property type="entry name" value="DUF1685"/>
</dbReference>
<dbReference type="AlphaFoldDB" id="A0A9Q0FRL9"/>
<accession>A0A9Q0FRL9</accession>
<reference evidence="2" key="1">
    <citation type="submission" date="2022-02" db="EMBL/GenBank/DDBJ databases">
        <authorList>
            <person name="Henning P.M."/>
            <person name="McCubbin A.G."/>
            <person name="Shore J.S."/>
        </authorList>
    </citation>
    <scope>NUCLEOTIDE SEQUENCE</scope>
    <source>
        <strain evidence="2">F60SS</strain>
        <tissue evidence="2">Leaves</tissue>
    </source>
</reference>
<keyword evidence="3" id="KW-1185">Reference proteome</keyword>
<comment type="caution">
    <text evidence="2">The sequence shown here is derived from an EMBL/GenBank/DDBJ whole genome shotgun (WGS) entry which is preliminary data.</text>
</comment>
<feature type="compositionally biased region" description="Low complexity" evidence="1">
    <location>
        <begin position="106"/>
        <end position="118"/>
    </location>
</feature>
<proteinExistence type="predicted"/>
<dbReference type="PANTHER" id="PTHR31865">
    <property type="entry name" value="OSJNBA0071G03.3 PROTEIN"/>
    <property type="match status" value="1"/>
</dbReference>
<sequence>MEPRQNQQPQPPRQRQLHKQLSWSPSWSPDTGREEVWLRRKGSFTAGRRRSGCNKSVTDDDLDELKACIELGFGFGPDLDPKLSDTFPALNLYCAVNKQYNDRLSRTSSSVSSASSSSGCEAESDNGSPSSSLFDPGDDPETIKARLKQWAQVVACTVRQNSGEPR</sequence>
<feature type="region of interest" description="Disordered" evidence="1">
    <location>
        <begin position="1"/>
        <end position="34"/>
    </location>
</feature>
<dbReference type="Pfam" id="PF07939">
    <property type="entry name" value="DUF1685"/>
    <property type="match status" value="1"/>
</dbReference>
<feature type="region of interest" description="Disordered" evidence="1">
    <location>
        <begin position="105"/>
        <end position="141"/>
    </location>
</feature>
<dbReference type="EMBL" id="JAKUCV010004151">
    <property type="protein sequence ID" value="KAJ4836336.1"/>
    <property type="molecule type" value="Genomic_DNA"/>
</dbReference>
<dbReference type="Proteomes" id="UP001141552">
    <property type="component" value="Unassembled WGS sequence"/>
</dbReference>
<feature type="compositionally biased region" description="Polar residues" evidence="1">
    <location>
        <begin position="19"/>
        <end position="29"/>
    </location>
</feature>